<feature type="transmembrane region" description="Helical" evidence="1">
    <location>
        <begin position="170"/>
        <end position="188"/>
    </location>
</feature>
<evidence type="ECO:0000313" key="2">
    <source>
        <dbReference type="EMBL" id="OHA04328.1"/>
    </source>
</evidence>
<keyword evidence="1" id="KW-0472">Membrane</keyword>
<reference evidence="2 3" key="1">
    <citation type="journal article" date="2016" name="Nat. Commun.">
        <title>Thousands of microbial genomes shed light on interconnected biogeochemical processes in an aquifer system.</title>
        <authorList>
            <person name="Anantharaman K."/>
            <person name="Brown C.T."/>
            <person name="Hug L.A."/>
            <person name="Sharon I."/>
            <person name="Castelle C.J."/>
            <person name="Probst A.J."/>
            <person name="Thomas B.C."/>
            <person name="Singh A."/>
            <person name="Wilkins M.J."/>
            <person name="Karaoz U."/>
            <person name="Brodie E.L."/>
            <person name="Williams K.H."/>
            <person name="Hubbard S.S."/>
            <person name="Banfield J.F."/>
        </authorList>
    </citation>
    <scope>NUCLEOTIDE SEQUENCE [LARGE SCALE GENOMIC DNA]</scope>
</reference>
<evidence type="ECO:0000313" key="3">
    <source>
        <dbReference type="Proteomes" id="UP000178510"/>
    </source>
</evidence>
<dbReference type="AlphaFoldDB" id="A0A1G2KY16"/>
<keyword evidence="1" id="KW-0812">Transmembrane</keyword>
<organism evidence="2 3">
    <name type="scientific">Candidatus Sungbacteria bacterium RIFCSPHIGHO2_02_FULL_52_23</name>
    <dbReference type="NCBI Taxonomy" id="1802274"/>
    <lineage>
        <taxon>Bacteria</taxon>
        <taxon>Candidatus Sungiibacteriota</taxon>
    </lineage>
</organism>
<gene>
    <name evidence="2" type="ORF">A3J58_03025</name>
</gene>
<accession>A0A1G2KY16</accession>
<dbReference type="EMBL" id="MHQM01000001">
    <property type="protein sequence ID" value="OHA04328.1"/>
    <property type="molecule type" value="Genomic_DNA"/>
</dbReference>
<keyword evidence="1" id="KW-1133">Transmembrane helix</keyword>
<feature type="transmembrane region" description="Helical" evidence="1">
    <location>
        <begin position="126"/>
        <end position="150"/>
    </location>
</feature>
<feature type="transmembrane region" description="Helical" evidence="1">
    <location>
        <begin position="29"/>
        <end position="53"/>
    </location>
</feature>
<evidence type="ECO:0000256" key="1">
    <source>
        <dbReference type="SAM" id="Phobius"/>
    </source>
</evidence>
<name>A0A1G2KY16_9BACT</name>
<proteinExistence type="predicted"/>
<comment type="caution">
    <text evidence="2">The sequence shown here is derived from an EMBL/GenBank/DDBJ whole genome shotgun (WGS) entry which is preliminary data.</text>
</comment>
<dbReference type="Proteomes" id="UP000178510">
    <property type="component" value="Unassembled WGS sequence"/>
</dbReference>
<feature type="transmembrane region" description="Helical" evidence="1">
    <location>
        <begin position="93"/>
        <end position="114"/>
    </location>
</feature>
<sequence>MNTRKSQSHKISNGIKENLKNLQVAFGEVFVVNSYIALASTFAIAAFLFAVWLPNFGLIGEVFGTSSAPLVAKLKVAITLLGGIGTNFSFLSAGYTIAIAALFGVNIAMVAYFLKRTRTRLARQDVAAGFGGIASGALGIGCAACGSFILSTVLSSLGAAGALAILPLRGGEFGILSVVLLAFSLTLISRKIAAPLTCNIK</sequence>
<dbReference type="STRING" id="1802274.A3J58_03025"/>
<protein>
    <submittedName>
        <fullName evidence="2">Uncharacterized protein</fullName>
    </submittedName>
</protein>